<evidence type="ECO:0000313" key="1">
    <source>
        <dbReference type="EMBL" id="MFB6491174.1"/>
    </source>
</evidence>
<sequence length="75" mass="8512">MGKVKPRYIKSIAQKLLEMYPDKFSDRFEDNKKAVAELADLRSKSVRNKVAGYITRLVKAEKAKEQKQVSAEAAP</sequence>
<keyword evidence="1" id="KW-0689">Ribosomal protein</keyword>
<protein>
    <submittedName>
        <fullName evidence="1">30S ribosomal protein S17e</fullName>
    </submittedName>
</protein>
<proteinExistence type="predicted"/>
<reference evidence="1" key="1">
    <citation type="submission" date="2024-07" db="EMBL/GenBank/DDBJ databases">
        <title>Metagenome and Metagenome-Assembled Genomes of Archaea from a hot spring from the geothermal field of Los Azufres, Mexico.</title>
        <authorList>
            <person name="Marin-Paredes R."/>
            <person name="Martinez-Romero E."/>
            <person name="Servin-Garciduenas L.E."/>
        </authorList>
    </citation>
    <scope>NUCLEOTIDE SEQUENCE</scope>
</reference>
<dbReference type="EMBL" id="JZWT02000023">
    <property type="protein sequence ID" value="MFB6491174.1"/>
    <property type="molecule type" value="Genomic_DNA"/>
</dbReference>
<gene>
    <name evidence="1" type="ORF">TU35_008080</name>
</gene>
<keyword evidence="1" id="KW-0687">Ribonucleoprotein</keyword>
<evidence type="ECO:0000313" key="2">
    <source>
        <dbReference type="Proteomes" id="UP000033636"/>
    </source>
</evidence>
<organism evidence="1 2">
    <name type="scientific">Thermoproteus sp. AZ2</name>
    <dbReference type="NCBI Taxonomy" id="1609232"/>
    <lineage>
        <taxon>Archaea</taxon>
        <taxon>Thermoproteota</taxon>
        <taxon>Thermoprotei</taxon>
        <taxon>Thermoproteales</taxon>
        <taxon>Thermoproteaceae</taxon>
        <taxon>Thermoproteus</taxon>
    </lineage>
</organism>
<accession>A0ACC6V283</accession>
<name>A0ACC6V283_9CREN</name>
<comment type="caution">
    <text evidence="1">The sequence shown here is derived from an EMBL/GenBank/DDBJ whole genome shotgun (WGS) entry which is preliminary data.</text>
</comment>
<dbReference type="Proteomes" id="UP000033636">
    <property type="component" value="Unassembled WGS sequence"/>
</dbReference>